<dbReference type="SUPFAM" id="SSF50952">
    <property type="entry name" value="Soluble quinoprotein glucose dehydrogenase"/>
    <property type="match status" value="1"/>
</dbReference>
<dbReference type="EMBL" id="JAFKCZ010000025">
    <property type="protein sequence ID" value="MBN7799136.1"/>
    <property type="molecule type" value="Genomic_DNA"/>
</dbReference>
<organism evidence="2 3">
    <name type="scientific">Parahaliea mediterranea</name>
    <dbReference type="NCBI Taxonomy" id="651086"/>
    <lineage>
        <taxon>Bacteria</taxon>
        <taxon>Pseudomonadati</taxon>
        <taxon>Pseudomonadota</taxon>
        <taxon>Gammaproteobacteria</taxon>
        <taxon>Cellvibrionales</taxon>
        <taxon>Halieaceae</taxon>
        <taxon>Parahaliea</taxon>
    </lineage>
</organism>
<reference evidence="2" key="1">
    <citation type="submission" date="2021-02" db="EMBL/GenBank/DDBJ databases">
        <title>PHA producing bacteria isolated from coastal sediment in Guangdong, Shenzhen.</title>
        <authorList>
            <person name="Zheng W."/>
            <person name="Yu S."/>
            <person name="Huang Y."/>
        </authorList>
    </citation>
    <scope>NUCLEOTIDE SEQUENCE</scope>
    <source>
        <strain evidence="2">TN14-10</strain>
    </source>
</reference>
<dbReference type="InterPro" id="IPR011041">
    <property type="entry name" value="Quinoprot_gluc/sorb_DH_b-prop"/>
</dbReference>
<dbReference type="RefSeq" id="WP_206562584.1">
    <property type="nucleotide sequence ID" value="NZ_JAFKCZ010000025.1"/>
</dbReference>
<dbReference type="PANTHER" id="PTHR19328:SF75">
    <property type="entry name" value="ALDOSE SUGAR DEHYDROGENASE YLII"/>
    <property type="match status" value="1"/>
</dbReference>
<proteinExistence type="predicted"/>
<dbReference type="PANTHER" id="PTHR19328">
    <property type="entry name" value="HEDGEHOG-INTERACTING PROTEIN"/>
    <property type="match status" value="1"/>
</dbReference>
<gene>
    <name evidence="2" type="ORF">JYP50_21235</name>
</gene>
<evidence type="ECO:0000259" key="1">
    <source>
        <dbReference type="Pfam" id="PF07995"/>
    </source>
</evidence>
<keyword evidence="3" id="KW-1185">Reference proteome</keyword>
<name>A0A939DJV4_9GAMM</name>
<dbReference type="InterPro" id="IPR011042">
    <property type="entry name" value="6-blade_b-propeller_TolB-like"/>
</dbReference>
<sequence length="374" mass="40934">MPRPPIARFNLRSLLPGLLGCLCLFAAGAHGAGYRLQTLSEGLHHPWSVAQLPGGDFLVTERRGRLLRIPAAGGEARELAGVPTTYVAGQGGFFDVRLHPRFERNRLVYLSFAAGTPGDNGTAVIRARLGDNGLEAVEEILRVRDAKDTPQHYGGRLLFLPDGTLLVATGDGFDYREAAQDLGSELGKVLRIQDDGATPQDNPFVDGERPRVWTYGHRNTQGLALDGDSGRVYLHEHGPRGGDEVNVLRAGDNYGWPAITYGVDYSGAYVSPYTELPGMEQPLHYWVPSIAPSGMAWYGGERFPQWRGDLFIGALVDREVRRLDMEDGEVRAEEALFSELGARIRDVYSADDGYLYLLTDSEQGALIRVVPAAD</sequence>
<comment type="caution">
    <text evidence="2">The sequence shown here is derived from an EMBL/GenBank/DDBJ whole genome shotgun (WGS) entry which is preliminary data.</text>
</comment>
<evidence type="ECO:0000313" key="2">
    <source>
        <dbReference type="EMBL" id="MBN7799136.1"/>
    </source>
</evidence>
<dbReference type="AlphaFoldDB" id="A0A939DJV4"/>
<dbReference type="InterPro" id="IPR012938">
    <property type="entry name" value="Glc/Sorbosone_DH"/>
</dbReference>
<feature type="domain" description="Glucose/Sorbosone dehydrogenase" evidence="1">
    <location>
        <begin position="43"/>
        <end position="368"/>
    </location>
</feature>
<accession>A0A939DJV4</accession>
<protein>
    <submittedName>
        <fullName evidence="2">PQQ-dependent sugar dehydrogenase</fullName>
    </submittedName>
</protein>
<evidence type="ECO:0000313" key="3">
    <source>
        <dbReference type="Proteomes" id="UP000664303"/>
    </source>
</evidence>
<dbReference type="Pfam" id="PF07995">
    <property type="entry name" value="GSDH"/>
    <property type="match status" value="1"/>
</dbReference>
<dbReference type="Proteomes" id="UP000664303">
    <property type="component" value="Unassembled WGS sequence"/>
</dbReference>
<dbReference type="Gene3D" id="2.120.10.30">
    <property type="entry name" value="TolB, C-terminal domain"/>
    <property type="match status" value="1"/>
</dbReference>